<evidence type="ECO:0000313" key="8">
    <source>
        <dbReference type="EMBL" id="NLD25514.1"/>
    </source>
</evidence>
<dbReference type="EC" id="5.1.1.1" evidence="4"/>
<evidence type="ECO:0000256" key="3">
    <source>
        <dbReference type="ARBA" id="ARBA00023235"/>
    </source>
</evidence>
<comment type="function">
    <text evidence="4">Catalyzes the interconversion of L-alanine and D-alanine. May also act on other amino acids.</text>
</comment>
<accession>A0A847D1C2</accession>
<feature type="modified residue" description="N6-(pyridoxal phosphate)lysine" evidence="4 5">
    <location>
        <position position="42"/>
    </location>
</feature>
<evidence type="ECO:0000256" key="1">
    <source>
        <dbReference type="ARBA" id="ARBA00001933"/>
    </source>
</evidence>
<keyword evidence="2 4" id="KW-0663">Pyridoxal phosphate</keyword>
<dbReference type="HAMAP" id="MF_01201">
    <property type="entry name" value="Ala_racemase"/>
    <property type="match status" value="1"/>
</dbReference>
<feature type="domain" description="Alanine racemase C-terminal" evidence="7">
    <location>
        <begin position="246"/>
        <end position="370"/>
    </location>
</feature>
<feature type="binding site" evidence="4 6">
    <location>
        <position position="140"/>
    </location>
    <ligand>
        <name>substrate</name>
    </ligand>
</feature>
<dbReference type="Proteomes" id="UP000545876">
    <property type="component" value="Unassembled WGS sequence"/>
</dbReference>
<dbReference type="UniPathway" id="UPA00042">
    <property type="reaction ID" value="UER00497"/>
</dbReference>
<comment type="cofactor">
    <cofactor evidence="1 4 5">
        <name>pyridoxal 5'-phosphate</name>
        <dbReference type="ChEBI" id="CHEBI:597326"/>
    </cofactor>
</comment>
<name>A0A847D1C2_9BACT</name>
<dbReference type="Pfam" id="PF01168">
    <property type="entry name" value="Ala_racemase_N"/>
    <property type="match status" value="1"/>
</dbReference>
<dbReference type="CDD" id="cd00430">
    <property type="entry name" value="PLPDE_III_AR"/>
    <property type="match status" value="1"/>
</dbReference>
<dbReference type="SMART" id="SM01005">
    <property type="entry name" value="Ala_racemase_C"/>
    <property type="match status" value="1"/>
</dbReference>
<keyword evidence="3 4" id="KW-0413">Isomerase</keyword>
<dbReference type="GO" id="GO:0008784">
    <property type="term" value="F:alanine racemase activity"/>
    <property type="evidence" value="ECO:0007669"/>
    <property type="project" value="UniProtKB-UniRule"/>
</dbReference>
<comment type="catalytic activity">
    <reaction evidence="4">
        <text>L-alanine = D-alanine</text>
        <dbReference type="Rhea" id="RHEA:20249"/>
        <dbReference type="ChEBI" id="CHEBI:57416"/>
        <dbReference type="ChEBI" id="CHEBI:57972"/>
        <dbReference type="EC" id="5.1.1.1"/>
    </reaction>
</comment>
<gene>
    <name evidence="8" type="primary">alr</name>
    <name evidence="8" type="ORF">GX656_02640</name>
</gene>
<dbReference type="Pfam" id="PF00842">
    <property type="entry name" value="Ala_racemase_C"/>
    <property type="match status" value="1"/>
</dbReference>
<evidence type="ECO:0000256" key="2">
    <source>
        <dbReference type="ARBA" id="ARBA00022898"/>
    </source>
</evidence>
<dbReference type="InterPro" id="IPR020622">
    <property type="entry name" value="Ala_racemase_pyridoxalP-BS"/>
</dbReference>
<dbReference type="InterPro" id="IPR029066">
    <property type="entry name" value="PLP-binding_barrel"/>
</dbReference>
<proteinExistence type="inferred from homology"/>
<dbReference type="Gene3D" id="3.20.20.10">
    <property type="entry name" value="Alanine racemase"/>
    <property type="match status" value="1"/>
</dbReference>
<evidence type="ECO:0000256" key="4">
    <source>
        <dbReference type="HAMAP-Rule" id="MF_01201"/>
    </source>
</evidence>
<protein>
    <recommendedName>
        <fullName evidence="4">Alanine racemase</fullName>
        <ecNumber evidence="4">5.1.1.1</ecNumber>
    </recommendedName>
</protein>
<dbReference type="InterPro" id="IPR000821">
    <property type="entry name" value="Ala_racemase"/>
</dbReference>
<dbReference type="GO" id="GO:0005829">
    <property type="term" value="C:cytosol"/>
    <property type="evidence" value="ECO:0007669"/>
    <property type="project" value="TreeGrafter"/>
</dbReference>
<comment type="similarity">
    <text evidence="4">Belongs to the alanine racemase family.</text>
</comment>
<evidence type="ECO:0000259" key="7">
    <source>
        <dbReference type="SMART" id="SM01005"/>
    </source>
</evidence>
<dbReference type="Gene3D" id="2.40.37.10">
    <property type="entry name" value="Lyase, Ornithine Decarboxylase, Chain A, domain 1"/>
    <property type="match status" value="1"/>
</dbReference>
<dbReference type="InterPro" id="IPR001608">
    <property type="entry name" value="Ala_racemase_N"/>
</dbReference>
<organism evidence="8 9">
    <name type="scientific">Candidatus Dojkabacteria bacterium</name>
    <dbReference type="NCBI Taxonomy" id="2099670"/>
    <lineage>
        <taxon>Bacteria</taxon>
        <taxon>Candidatus Dojkabacteria</taxon>
    </lineage>
</organism>
<dbReference type="SUPFAM" id="SSF50621">
    <property type="entry name" value="Alanine racemase C-terminal domain-like"/>
    <property type="match status" value="1"/>
</dbReference>
<evidence type="ECO:0000256" key="5">
    <source>
        <dbReference type="PIRSR" id="PIRSR600821-50"/>
    </source>
</evidence>
<dbReference type="FunFam" id="3.20.20.10:FF:000002">
    <property type="entry name" value="Alanine racemase"/>
    <property type="match status" value="1"/>
</dbReference>
<dbReference type="EMBL" id="JAAZBX010000009">
    <property type="protein sequence ID" value="NLD25514.1"/>
    <property type="molecule type" value="Genomic_DNA"/>
</dbReference>
<dbReference type="AlphaFoldDB" id="A0A847D1C2"/>
<dbReference type="PANTHER" id="PTHR30511:SF0">
    <property type="entry name" value="ALANINE RACEMASE, CATABOLIC-RELATED"/>
    <property type="match status" value="1"/>
</dbReference>
<evidence type="ECO:0000256" key="6">
    <source>
        <dbReference type="PIRSR" id="PIRSR600821-52"/>
    </source>
</evidence>
<feature type="active site" description="Proton acceptor; specific for L-alanine" evidence="4">
    <location>
        <position position="267"/>
    </location>
</feature>
<feature type="binding site" evidence="4 6">
    <location>
        <position position="315"/>
    </location>
    <ligand>
        <name>substrate</name>
    </ligand>
</feature>
<dbReference type="PRINTS" id="PR00992">
    <property type="entry name" value="ALARACEMASE"/>
</dbReference>
<dbReference type="SUPFAM" id="SSF51419">
    <property type="entry name" value="PLP-binding barrel"/>
    <property type="match status" value="1"/>
</dbReference>
<dbReference type="GO" id="GO:0030632">
    <property type="term" value="P:D-alanine biosynthetic process"/>
    <property type="evidence" value="ECO:0007669"/>
    <property type="project" value="UniProtKB-UniRule"/>
</dbReference>
<dbReference type="GO" id="GO:0030170">
    <property type="term" value="F:pyridoxal phosphate binding"/>
    <property type="evidence" value="ECO:0007669"/>
    <property type="project" value="UniProtKB-UniRule"/>
</dbReference>
<dbReference type="InterPro" id="IPR009006">
    <property type="entry name" value="Ala_racemase/Decarboxylase_C"/>
</dbReference>
<comment type="pathway">
    <text evidence="4">Amino-acid biosynthesis; D-alanine biosynthesis; D-alanine from L-alanine: step 1/1.</text>
</comment>
<reference evidence="8 9" key="1">
    <citation type="journal article" date="2020" name="Biotechnol. Biofuels">
        <title>New insights from the biogas microbiome by comprehensive genome-resolved metagenomics of nearly 1600 species originating from multiple anaerobic digesters.</title>
        <authorList>
            <person name="Campanaro S."/>
            <person name="Treu L."/>
            <person name="Rodriguez-R L.M."/>
            <person name="Kovalovszki A."/>
            <person name="Ziels R.M."/>
            <person name="Maus I."/>
            <person name="Zhu X."/>
            <person name="Kougias P.G."/>
            <person name="Basile A."/>
            <person name="Luo G."/>
            <person name="Schluter A."/>
            <person name="Konstantinidis K.T."/>
            <person name="Angelidaki I."/>
        </authorList>
    </citation>
    <scope>NUCLEOTIDE SEQUENCE [LARGE SCALE GENOMIC DNA]</scope>
    <source>
        <strain evidence="8">AS06rmzACSIP_65</strain>
    </source>
</reference>
<dbReference type="PROSITE" id="PS00395">
    <property type="entry name" value="ALANINE_RACEMASE"/>
    <property type="match status" value="1"/>
</dbReference>
<evidence type="ECO:0000313" key="9">
    <source>
        <dbReference type="Proteomes" id="UP000545876"/>
    </source>
</evidence>
<comment type="caution">
    <text evidence="8">The sequence shown here is derived from an EMBL/GenBank/DDBJ whole genome shotgun (WGS) entry which is preliminary data.</text>
</comment>
<dbReference type="PANTHER" id="PTHR30511">
    <property type="entry name" value="ALANINE RACEMASE"/>
    <property type="match status" value="1"/>
</dbReference>
<dbReference type="NCBIfam" id="TIGR00492">
    <property type="entry name" value="alr"/>
    <property type="match status" value="1"/>
</dbReference>
<dbReference type="InterPro" id="IPR011079">
    <property type="entry name" value="Ala_racemase_C"/>
</dbReference>
<sequence>MFNSNLFKNRPTRAEIHLSNLENNISVIKNIVGSRKILGIVKANAYGHGLVEISQKLEELKLDYLGVAYIEEALWLRKKGIKIPILVLGAIDNNQISLFLQNDIDITGSSIEKLENISIAAQKLNVKARVHLKIDTGMGRIGVQWDRKEQFLKKAFSLPNIEIVGIFSHFADSYDNPSFTDLQLERFNTVLEYVKKYFSLPPLIHLANSGAISRELEESFFTMVRPGIMMYGYSLNKDIQSLLKPMMQFKTKVLYFKVLQKGSPVGYANTYITKSQERIITLPVGYADGYPRSLSNRGIILLNGKEYPVIGRICMDQCMASLGIDGEGYVGDEVELWGDRISLHDVSKRSERSMWDLLSNVTERVPRKYIK</sequence>
<feature type="active site" description="Proton acceptor; specific for D-alanine" evidence="4">
    <location>
        <position position="42"/>
    </location>
</feature>